<keyword evidence="2" id="KW-1185">Reference proteome</keyword>
<protein>
    <submittedName>
        <fullName evidence="1">Uncharacterized protein</fullName>
    </submittedName>
</protein>
<evidence type="ECO:0000313" key="1">
    <source>
        <dbReference type="EMBL" id="MCY1142645.1"/>
    </source>
</evidence>
<accession>A0ABT4B9W6</accession>
<gene>
    <name evidence="1" type="ORF">OWR29_32010</name>
</gene>
<dbReference type="RefSeq" id="WP_267567103.1">
    <property type="nucleotide sequence ID" value="NZ_JAPNTZ010000012.1"/>
</dbReference>
<proteinExistence type="predicted"/>
<reference evidence="1" key="1">
    <citation type="submission" date="2022-11" db="EMBL/GenBank/DDBJ databases">
        <authorList>
            <person name="Somphong A."/>
            <person name="Phongsopitanun W."/>
        </authorList>
    </citation>
    <scope>NUCLEOTIDE SEQUENCE</scope>
    <source>
        <strain evidence="1">Pm04-4</strain>
    </source>
</reference>
<comment type="caution">
    <text evidence="1">The sequence shown here is derived from an EMBL/GenBank/DDBJ whole genome shotgun (WGS) entry which is preliminary data.</text>
</comment>
<dbReference type="Proteomes" id="UP001151002">
    <property type="component" value="Unassembled WGS sequence"/>
</dbReference>
<name>A0ABT4B9W6_9ACTN</name>
<sequence>MEDAVHEDGHTSEKSSAVQSIDILATFLEDALRGKKPWSHDLTVFRRLLNEALQKTTDGAIAEDQRQVLLELANDLRNLDSLLNDFTGQDLRQAKLERHRLAGMRWDGQTRWPKSWQRRIAENSDEVAPGVFVVREDFPPSGGHS</sequence>
<dbReference type="EMBL" id="JAPNTZ010000012">
    <property type="protein sequence ID" value="MCY1142645.1"/>
    <property type="molecule type" value="Genomic_DNA"/>
</dbReference>
<organism evidence="1 2">
    <name type="scientific">Paractinoplanes pyxinae</name>
    <dbReference type="NCBI Taxonomy" id="2997416"/>
    <lineage>
        <taxon>Bacteria</taxon>
        <taxon>Bacillati</taxon>
        <taxon>Actinomycetota</taxon>
        <taxon>Actinomycetes</taxon>
        <taxon>Micromonosporales</taxon>
        <taxon>Micromonosporaceae</taxon>
        <taxon>Paractinoplanes</taxon>
    </lineage>
</organism>
<evidence type="ECO:0000313" key="2">
    <source>
        <dbReference type="Proteomes" id="UP001151002"/>
    </source>
</evidence>